<accession>A0ABV0ETQ1</accession>
<dbReference type="PANTHER" id="PTHR43423:SF12">
    <property type="entry name" value="IRON EXPORT ATP-BINDING PROTEIN FETA-RELATED"/>
    <property type="match status" value="1"/>
</dbReference>
<reference evidence="10 11" key="2">
    <citation type="submission" date="2024-02" db="EMBL/GenBank/DDBJ databases">
        <title>The Genome Sequence of Enterococcus sp. DIV0159.</title>
        <authorList>
            <person name="Earl A."/>
            <person name="Manson A."/>
            <person name="Gilmore M."/>
            <person name="Sanders J."/>
            <person name="Shea T."/>
            <person name="Howe W."/>
            <person name="Livny J."/>
            <person name="Cuomo C."/>
            <person name="Neafsey D."/>
            <person name="Birren B."/>
        </authorList>
    </citation>
    <scope>NUCLEOTIDE SEQUENCE [LARGE SCALE GENOMIC DNA]</scope>
    <source>
        <strain evidence="10 11">665A</strain>
    </source>
</reference>
<sequence length="217" mass="24568">MPLLEIKNISYQPDQQLIINHINMLVEANDFLTISGPSGGGKSTLLRLIASLATPTSGEIIFSGRNQSDYPYTEYRRHVSYCFQQPTLFGDSVRDNLIFPYQIRGKIANEESMLEHLQMVDLPKSYLDKPITQLSGGERQRVALIRNILFLPRILLLDEVTAGLDERNKAIIQQLIAQIHQNKVTILQVTHDEAEIQAADTIMWIKGGQLTDEPVRQ</sequence>
<evidence type="ECO:0000313" key="10">
    <source>
        <dbReference type="EMBL" id="MEO1770904.1"/>
    </source>
</evidence>
<evidence type="ECO:0000256" key="6">
    <source>
        <dbReference type="ARBA" id="ARBA00022840"/>
    </source>
</evidence>
<dbReference type="Gene3D" id="3.40.50.300">
    <property type="entry name" value="P-loop containing nucleotide triphosphate hydrolases"/>
    <property type="match status" value="1"/>
</dbReference>
<feature type="domain" description="ABC transporter" evidence="9">
    <location>
        <begin position="4"/>
        <end position="217"/>
    </location>
</feature>
<evidence type="ECO:0000256" key="7">
    <source>
        <dbReference type="ARBA" id="ARBA00022967"/>
    </source>
</evidence>
<evidence type="ECO:0000256" key="8">
    <source>
        <dbReference type="ARBA" id="ARBA00023136"/>
    </source>
</evidence>
<dbReference type="Proteomes" id="UP000664357">
    <property type="component" value="Unassembled WGS sequence"/>
</dbReference>
<organism evidence="10 11">
    <name type="scientific">Candidatus Enterococcus ferrettii</name>
    <dbReference type="NCBI Taxonomy" id="2815324"/>
    <lineage>
        <taxon>Bacteria</taxon>
        <taxon>Bacillati</taxon>
        <taxon>Bacillota</taxon>
        <taxon>Bacilli</taxon>
        <taxon>Lactobacillales</taxon>
        <taxon>Enterococcaceae</taxon>
        <taxon>Enterococcus</taxon>
    </lineage>
</organism>
<dbReference type="InterPro" id="IPR003439">
    <property type="entry name" value="ABC_transporter-like_ATP-bd"/>
</dbReference>
<gene>
    <name evidence="10" type="ORF">JZO67_002857</name>
</gene>
<evidence type="ECO:0000256" key="5">
    <source>
        <dbReference type="ARBA" id="ARBA00022741"/>
    </source>
</evidence>
<dbReference type="PROSITE" id="PS00211">
    <property type="entry name" value="ABC_TRANSPORTER_1"/>
    <property type="match status" value="1"/>
</dbReference>
<keyword evidence="4" id="KW-0592">Phosphate transport</keyword>
<protein>
    <recommendedName>
        <fullName evidence="9">ABC transporter domain-containing protein</fullName>
    </recommendedName>
</protein>
<dbReference type="SMART" id="SM00382">
    <property type="entry name" value="AAA"/>
    <property type="match status" value="1"/>
</dbReference>
<evidence type="ECO:0000256" key="2">
    <source>
        <dbReference type="ARBA" id="ARBA00022475"/>
    </source>
</evidence>
<evidence type="ECO:0000313" key="11">
    <source>
        <dbReference type="Proteomes" id="UP000664357"/>
    </source>
</evidence>
<dbReference type="Pfam" id="PF00005">
    <property type="entry name" value="ABC_tran"/>
    <property type="match status" value="1"/>
</dbReference>
<evidence type="ECO:0000256" key="3">
    <source>
        <dbReference type="ARBA" id="ARBA00022519"/>
    </source>
</evidence>
<evidence type="ECO:0000256" key="4">
    <source>
        <dbReference type="ARBA" id="ARBA00022592"/>
    </source>
</evidence>
<dbReference type="SUPFAM" id="SSF52540">
    <property type="entry name" value="P-loop containing nucleoside triphosphate hydrolases"/>
    <property type="match status" value="1"/>
</dbReference>
<dbReference type="EMBL" id="JAFREL020000002">
    <property type="protein sequence ID" value="MEO1770904.1"/>
    <property type="molecule type" value="Genomic_DNA"/>
</dbReference>
<keyword evidence="11" id="KW-1185">Reference proteome</keyword>
<dbReference type="PANTHER" id="PTHR43423">
    <property type="entry name" value="ABC TRANSPORTER I FAMILY MEMBER 17"/>
    <property type="match status" value="1"/>
</dbReference>
<keyword evidence="8" id="KW-0472">Membrane</keyword>
<dbReference type="InterPro" id="IPR017871">
    <property type="entry name" value="ABC_transporter-like_CS"/>
</dbReference>
<comment type="caution">
    <text evidence="10">The sequence shown here is derived from an EMBL/GenBank/DDBJ whole genome shotgun (WGS) entry which is preliminary data.</text>
</comment>
<evidence type="ECO:0000259" key="9">
    <source>
        <dbReference type="PROSITE" id="PS50893"/>
    </source>
</evidence>
<keyword evidence="1" id="KW-0813">Transport</keyword>
<dbReference type="InterPro" id="IPR027417">
    <property type="entry name" value="P-loop_NTPase"/>
</dbReference>
<evidence type="ECO:0000256" key="1">
    <source>
        <dbReference type="ARBA" id="ARBA00022448"/>
    </source>
</evidence>
<reference evidence="10 11" key="1">
    <citation type="submission" date="2021-03" db="EMBL/GenBank/DDBJ databases">
        <authorList>
            <person name="Gilmore M.S."/>
            <person name="Schwartzman J."/>
            <person name="Van Tyne D."/>
            <person name="Martin M."/>
            <person name="Earl A.M."/>
            <person name="Manson A.L."/>
            <person name="Straub T."/>
            <person name="Salamzade R."/>
            <person name="Saavedra J."/>
            <person name="Lebreton F."/>
            <person name="Prichula J."/>
            <person name="Schaufler K."/>
            <person name="Gaca A."/>
            <person name="Sgardioli B."/>
            <person name="Wagenaar J."/>
            <person name="Strong T."/>
        </authorList>
    </citation>
    <scope>NUCLEOTIDE SEQUENCE [LARGE SCALE GENOMIC DNA]</scope>
    <source>
        <strain evidence="10 11">665A</strain>
    </source>
</reference>
<keyword evidence="3" id="KW-0997">Cell inner membrane</keyword>
<keyword evidence="2" id="KW-1003">Cell membrane</keyword>
<dbReference type="InterPro" id="IPR003593">
    <property type="entry name" value="AAA+_ATPase"/>
</dbReference>
<dbReference type="PROSITE" id="PS50893">
    <property type="entry name" value="ABC_TRANSPORTER_2"/>
    <property type="match status" value="1"/>
</dbReference>
<keyword evidence="6" id="KW-0067">ATP-binding</keyword>
<proteinExistence type="predicted"/>
<keyword evidence="7" id="KW-1278">Translocase</keyword>
<dbReference type="RefSeq" id="WP_207701642.1">
    <property type="nucleotide sequence ID" value="NZ_JAFREL020000002.1"/>
</dbReference>
<keyword evidence="5" id="KW-0547">Nucleotide-binding</keyword>
<name>A0ABV0ETQ1_9ENTE</name>